<accession>A0A1U7NRJ2</accession>
<dbReference type="eggNOG" id="COG1520">
    <property type="taxonomic scope" value="Bacteria"/>
</dbReference>
<name>A0A1U7NRJ2_9DEIO</name>
<dbReference type="GO" id="GO:0004674">
    <property type="term" value="F:protein serine/threonine kinase activity"/>
    <property type="evidence" value="ECO:0007669"/>
    <property type="project" value="UniProtKB-KW"/>
</dbReference>
<reference evidence="1 2" key="1">
    <citation type="submission" date="2017-01" db="EMBL/GenBank/DDBJ databases">
        <title>Genome Analysis of Deinococcus marmoris KOPRI26562.</title>
        <authorList>
            <person name="Kim J.H."/>
            <person name="Oh H.-M."/>
        </authorList>
    </citation>
    <scope>NUCLEOTIDE SEQUENCE [LARGE SCALE GENOMIC DNA]</scope>
    <source>
        <strain evidence="1 2">KOPRI26562</strain>
    </source>
</reference>
<evidence type="ECO:0000313" key="1">
    <source>
        <dbReference type="EMBL" id="OLV15543.1"/>
    </source>
</evidence>
<keyword evidence="1" id="KW-0418">Kinase</keyword>
<organism evidence="1 2">
    <name type="scientific">Deinococcus marmoris</name>
    <dbReference type="NCBI Taxonomy" id="249408"/>
    <lineage>
        <taxon>Bacteria</taxon>
        <taxon>Thermotogati</taxon>
        <taxon>Deinococcota</taxon>
        <taxon>Deinococci</taxon>
        <taxon>Deinococcales</taxon>
        <taxon>Deinococcaceae</taxon>
        <taxon>Deinococcus</taxon>
    </lineage>
</organism>
<evidence type="ECO:0000313" key="2">
    <source>
        <dbReference type="Proteomes" id="UP000186607"/>
    </source>
</evidence>
<dbReference type="STRING" id="249408.BOO71_0014467"/>
<keyword evidence="1" id="KW-0723">Serine/threonine-protein kinase</keyword>
<proteinExistence type="predicted"/>
<sequence length="125" mass="12796">MPVLTPQQQAIVAAGVARADGGQIYLPLAASAGALGLSVSSVTPRTANLMVDGALLPVAVRAFNNVPFVLLSALAGLPGTAARLVLAPAPAVTLTRAEQDITFPIRLAQLVPLREKPEFPGVLPK</sequence>
<protein>
    <submittedName>
        <fullName evidence="1">Serine/threonine protein kinase-related protein</fullName>
    </submittedName>
</protein>
<comment type="caution">
    <text evidence="1">The sequence shown here is derived from an EMBL/GenBank/DDBJ whole genome shotgun (WGS) entry which is preliminary data.</text>
</comment>
<dbReference type="Proteomes" id="UP000186607">
    <property type="component" value="Unassembled WGS sequence"/>
</dbReference>
<keyword evidence="2" id="KW-1185">Reference proteome</keyword>
<keyword evidence="1" id="KW-0808">Transferase</keyword>
<dbReference type="AlphaFoldDB" id="A0A1U7NRJ2"/>
<gene>
    <name evidence="1" type="ORF">BOO71_0014467</name>
</gene>
<dbReference type="EMBL" id="MSTI01000175">
    <property type="protein sequence ID" value="OLV15543.1"/>
    <property type="molecule type" value="Genomic_DNA"/>
</dbReference>